<dbReference type="AlphaFoldDB" id="A0A1V4JRJ3"/>
<gene>
    <name evidence="2" type="ORF">AV530_018269</name>
</gene>
<evidence type="ECO:0000256" key="1">
    <source>
        <dbReference type="SAM" id="MobiDB-lite"/>
    </source>
</evidence>
<protein>
    <submittedName>
        <fullName evidence="2">Uncharacterized protein</fullName>
    </submittedName>
</protein>
<sequence length="89" mass="10248">MSSSKVTCGRSNRRSAGSRRGRQQVDEELQRLGRKAPAYYSSGMRNYLHPLCYRWSFELSLWFPPLSTIKRYAEAKVKVRPVTAKAVHS</sequence>
<keyword evidence="3" id="KW-1185">Reference proteome</keyword>
<proteinExistence type="predicted"/>
<comment type="caution">
    <text evidence="2">The sequence shown here is derived from an EMBL/GenBank/DDBJ whole genome shotgun (WGS) entry which is preliminary data.</text>
</comment>
<evidence type="ECO:0000313" key="3">
    <source>
        <dbReference type="Proteomes" id="UP000190648"/>
    </source>
</evidence>
<feature type="region of interest" description="Disordered" evidence="1">
    <location>
        <begin position="1"/>
        <end position="27"/>
    </location>
</feature>
<dbReference type="Proteomes" id="UP000190648">
    <property type="component" value="Unassembled WGS sequence"/>
</dbReference>
<reference evidence="2 3" key="1">
    <citation type="submission" date="2016-02" db="EMBL/GenBank/DDBJ databases">
        <title>Band-tailed pigeon sequencing and assembly.</title>
        <authorList>
            <person name="Soares A.E."/>
            <person name="Novak B.J."/>
            <person name="Rice E.S."/>
            <person name="O'Connell B."/>
            <person name="Chang D."/>
            <person name="Weber S."/>
            <person name="Shapiro B."/>
        </authorList>
    </citation>
    <scope>NUCLEOTIDE SEQUENCE [LARGE SCALE GENOMIC DNA]</scope>
    <source>
        <strain evidence="2">BTP2013</strain>
        <tissue evidence="2">Blood</tissue>
    </source>
</reference>
<name>A0A1V4JRJ3_PATFA</name>
<dbReference type="EMBL" id="LSYS01006629">
    <property type="protein sequence ID" value="OPJ74724.1"/>
    <property type="molecule type" value="Genomic_DNA"/>
</dbReference>
<evidence type="ECO:0000313" key="2">
    <source>
        <dbReference type="EMBL" id="OPJ74724.1"/>
    </source>
</evidence>
<feature type="compositionally biased region" description="Basic residues" evidence="1">
    <location>
        <begin position="11"/>
        <end position="22"/>
    </location>
</feature>
<organism evidence="2 3">
    <name type="scientific">Patagioenas fasciata monilis</name>
    <dbReference type="NCBI Taxonomy" id="372326"/>
    <lineage>
        <taxon>Eukaryota</taxon>
        <taxon>Metazoa</taxon>
        <taxon>Chordata</taxon>
        <taxon>Craniata</taxon>
        <taxon>Vertebrata</taxon>
        <taxon>Euteleostomi</taxon>
        <taxon>Archelosauria</taxon>
        <taxon>Archosauria</taxon>
        <taxon>Dinosauria</taxon>
        <taxon>Saurischia</taxon>
        <taxon>Theropoda</taxon>
        <taxon>Coelurosauria</taxon>
        <taxon>Aves</taxon>
        <taxon>Neognathae</taxon>
        <taxon>Neoaves</taxon>
        <taxon>Columbimorphae</taxon>
        <taxon>Columbiformes</taxon>
        <taxon>Columbidae</taxon>
        <taxon>Patagioenas</taxon>
    </lineage>
</organism>
<accession>A0A1V4JRJ3</accession>